<evidence type="ECO:0000313" key="5">
    <source>
        <dbReference type="EMBL" id="QGY79215.1"/>
    </source>
</evidence>
<dbReference type="GO" id="GO:0005829">
    <property type="term" value="C:cytosol"/>
    <property type="evidence" value="ECO:0007669"/>
    <property type="project" value="TreeGrafter"/>
</dbReference>
<dbReference type="GO" id="GO:0003700">
    <property type="term" value="F:DNA-binding transcription factor activity"/>
    <property type="evidence" value="ECO:0007669"/>
    <property type="project" value="InterPro"/>
</dbReference>
<dbReference type="PROSITE" id="PS01124">
    <property type="entry name" value="HTH_ARAC_FAMILY_2"/>
    <property type="match status" value="1"/>
</dbReference>
<dbReference type="SUPFAM" id="SSF46689">
    <property type="entry name" value="Homeodomain-like"/>
    <property type="match status" value="1"/>
</dbReference>
<gene>
    <name evidence="5" type="ORF">EUU25_00435</name>
</gene>
<protein>
    <submittedName>
        <fullName evidence="5">AraC family transcriptional regulator</fullName>
    </submittedName>
</protein>
<keyword evidence="2" id="KW-0238">DNA-binding</keyword>
<evidence type="ECO:0000256" key="2">
    <source>
        <dbReference type="ARBA" id="ARBA00023125"/>
    </source>
</evidence>
<keyword evidence="6" id="KW-1185">Reference proteome</keyword>
<dbReference type="PANTHER" id="PTHR47894:SF4">
    <property type="entry name" value="HTH-TYPE TRANSCRIPTIONAL REGULATOR GADX"/>
    <property type="match status" value="1"/>
</dbReference>
<feature type="domain" description="HTH araC/xylS-type" evidence="4">
    <location>
        <begin position="316"/>
        <end position="411"/>
    </location>
</feature>
<reference evidence="6" key="1">
    <citation type="submission" date="2019-01" db="EMBL/GenBank/DDBJ databases">
        <title>Sphingorhabdus lacus sp.nov., isolated from an oligotrophic freshwater lake.</title>
        <authorList>
            <person name="Park M."/>
        </authorList>
    </citation>
    <scope>NUCLEOTIDE SEQUENCE [LARGE SCALE GENOMIC DNA]</scope>
    <source>
        <strain evidence="6">IMCC1753</strain>
    </source>
</reference>
<dbReference type="EMBL" id="CP035733">
    <property type="protein sequence ID" value="QGY79215.1"/>
    <property type="molecule type" value="Genomic_DNA"/>
</dbReference>
<organism evidence="5 6">
    <name type="scientific">Sphingorhabdus lacus</name>
    <dbReference type="NCBI Taxonomy" id="392610"/>
    <lineage>
        <taxon>Bacteria</taxon>
        <taxon>Pseudomonadati</taxon>
        <taxon>Pseudomonadota</taxon>
        <taxon>Alphaproteobacteria</taxon>
        <taxon>Sphingomonadales</taxon>
        <taxon>Sphingomonadaceae</taxon>
        <taxon>Sphingorhabdus</taxon>
    </lineage>
</organism>
<sequence>MSALDANWVESKCGGSTRRVGIFPIWQLGSYQRLSDRYFASQAFQNQACLRLRGMFNPSATACRSGRIYSWVKTLSQDGRALAPDTISASLLVRILRAAVAEGADKRALLAAVGIDEVRLRNPLSRLSAPLALRFFSVLEQYFKDPSIHLRLGDKAAMQNFSDLGYATRLEANLASVIEANVGIQILRQNMFRTTFEPAGKPPYLIWECHPDFVVSYAPFIEFSVSTYARLSRQILGERPLLRALHFQHKPRFAVSKYEEAFGCTVEFSKPATRMEIAARQVFRPSPHANPRLFDAATKRYQQPANWMAEGREHLAYSYFYLSNEIDKSPPTLDRMAQSFGMSERTLRRKLVEENYPFRELVDLVRQDLCKLYFLEDQRTLSEIALLLGYSELSAFTRAFKRWFGHAPSKS</sequence>
<evidence type="ECO:0000259" key="4">
    <source>
        <dbReference type="PROSITE" id="PS01124"/>
    </source>
</evidence>
<dbReference type="PRINTS" id="PR00032">
    <property type="entry name" value="HTHARAC"/>
</dbReference>
<dbReference type="InterPro" id="IPR009057">
    <property type="entry name" value="Homeodomain-like_sf"/>
</dbReference>
<dbReference type="AlphaFoldDB" id="A0A6I6L1E5"/>
<proteinExistence type="predicted"/>
<dbReference type="SMART" id="SM00342">
    <property type="entry name" value="HTH_ARAC"/>
    <property type="match status" value="1"/>
</dbReference>
<evidence type="ECO:0000256" key="3">
    <source>
        <dbReference type="ARBA" id="ARBA00023163"/>
    </source>
</evidence>
<dbReference type="PANTHER" id="PTHR47894">
    <property type="entry name" value="HTH-TYPE TRANSCRIPTIONAL REGULATOR GADX"/>
    <property type="match status" value="1"/>
</dbReference>
<dbReference type="KEGG" id="slaa:EUU25_00435"/>
<dbReference type="Gene3D" id="1.10.10.60">
    <property type="entry name" value="Homeodomain-like"/>
    <property type="match status" value="1"/>
</dbReference>
<dbReference type="Pfam" id="PF12625">
    <property type="entry name" value="Arabinose_bd"/>
    <property type="match status" value="1"/>
</dbReference>
<name>A0A6I6L1E5_9SPHN</name>
<dbReference type="InterPro" id="IPR018060">
    <property type="entry name" value="HTH_AraC"/>
</dbReference>
<dbReference type="Proteomes" id="UP000428803">
    <property type="component" value="Chromosome"/>
</dbReference>
<evidence type="ECO:0000313" key="6">
    <source>
        <dbReference type="Proteomes" id="UP000428803"/>
    </source>
</evidence>
<evidence type="ECO:0000256" key="1">
    <source>
        <dbReference type="ARBA" id="ARBA00023015"/>
    </source>
</evidence>
<dbReference type="InterPro" id="IPR020449">
    <property type="entry name" value="Tscrpt_reg_AraC-type_HTH"/>
</dbReference>
<keyword evidence="1" id="KW-0805">Transcription regulation</keyword>
<dbReference type="InterPro" id="IPR032687">
    <property type="entry name" value="AraC-type_N"/>
</dbReference>
<accession>A0A6I6L1E5</accession>
<dbReference type="Pfam" id="PF12833">
    <property type="entry name" value="HTH_18"/>
    <property type="match status" value="1"/>
</dbReference>
<dbReference type="GO" id="GO:0000976">
    <property type="term" value="F:transcription cis-regulatory region binding"/>
    <property type="evidence" value="ECO:0007669"/>
    <property type="project" value="TreeGrafter"/>
</dbReference>
<keyword evidence="3" id="KW-0804">Transcription</keyword>